<organism evidence="3 4">
    <name type="scientific">Roseibium hamelinense</name>
    <dbReference type="NCBI Taxonomy" id="150831"/>
    <lineage>
        <taxon>Bacteria</taxon>
        <taxon>Pseudomonadati</taxon>
        <taxon>Pseudomonadota</taxon>
        <taxon>Alphaproteobacteria</taxon>
        <taxon>Hyphomicrobiales</taxon>
        <taxon>Stappiaceae</taxon>
        <taxon>Roseibium</taxon>
    </lineage>
</organism>
<accession>A0A562T393</accession>
<feature type="coiled-coil region" evidence="1">
    <location>
        <begin position="229"/>
        <end position="320"/>
    </location>
</feature>
<feature type="transmembrane region" description="Helical" evidence="2">
    <location>
        <begin position="61"/>
        <end position="81"/>
    </location>
</feature>
<keyword evidence="2" id="KW-0472">Membrane</keyword>
<evidence type="ECO:0000256" key="2">
    <source>
        <dbReference type="SAM" id="Phobius"/>
    </source>
</evidence>
<dbReference type="PANTHER" id="PTHR32309:SF13">
    <property type="entry name" value="FERRIC ENTEROBACTIN TRANSPORT PROTEIN FEPE"/>
    <property type="match status" value="1"/>
</dbReference>
<keyword evidence="2" id="KW-0812">Transmembrane</keyword>
<dbReference type="OrthoDB" id="7800844at2"/>
<dbReference type="Proteomes" id="UP000320593">
    <property type="component" value="Unassembled WGS sequence"/>
</dbReference>
<name>A0A562T393_9HYPH</name>
<gene>
    <name evidence="3" type="ORF">JM93_01971</name>
</gene>
<evidence type="ECO:0000256" key="1">
    <source>
        <dbReference type="SAM" id="Coils"/>
    </source>
</evidence>
<comment type="caution">
    <text evidence="3">The sequence shown here is derived from an EMBL/GenBank/DDBJ whole genome shotgun (WGS) entry which is preliminary data.</text>
</comment>
<feature type="transmembrane region" description="Helical" evidence="2">
    <location>
        <begin position="388"/>
        <end position="410"/>
    </location>
</feature>
<dbReference type="EMBL" id="VLLF01000004">
    <property type="protein sequence ID" value="TWI87406.1"/>
    <property type="molecule type" value="Genomic_DNA"/>
</dbReference>
<dbReference type="InterPro" id="IPR050445">
    <property type="entry name" value="Bact_polysacc_biosynth/exp"/>
</dbReference>
<keyword evidence="1" id="KW-0175">Coiled coil</keyword>
<keyword evidence="4" id="KW-1185">Reference proteome</keyword>
<proteinExistence type="predicted"/>
<evidence type="ECO:0000313" key="3">
    <source>
        <dbReference type="EMBL" id="TWI87406.1"/>
    </source>
</evidence>
<dbReference type="AlphaFoldDB" id="A0A562T393"/>
<protein>
    <submittedName>
        <fullName evidence="3">Capsular polysaccharide transport system permease protein</fullName>
    </submittedName>
</protein>
<dbReference type="PANTHER" id="PTHR32309">
    <property type="entry name" value="TYROSINE-PROTEIN KINASE"/>
    <property type="match status" value="1"/>
</dbReference>
<sequence length="417" mass="46711">MAVTEERDPSMVKLEDPSQFNKLKPVEGKKPAKLQKLAFPPSQWSDMDVDDWKAKFRIGGFGSLFIIVFLPTIFAALYFFFIASDQYISEAKFLVRSSDKQQVGGLGALLQTTGLGTAPEETFSVIDFMGSRDGLKAVDEALDYRSMMGADGIDFLGRFPNPLNGDTFEGMYDHYQRHVTALHSASSGISELEVKGFTPSDAQKIASTLLDEGEKLVNRMNQRARDDSLELARQEVALAEQRVLENQLEMKAFRVREGIVDPLAESEQALELITELKGERAKIETELSLTSQVAPDSVKNRMLQEQLSAINKQLGSEQQKLISESGSLVGTYADYEKMALEAEFASKALLTAQANLASARVEAGRKQLYLERIVEPNEPDYSRYPKRFLSVLTVLMTCFLIYAMIWLLYVNAREHKQ</sequence>
<dbReference type="RefSeq" id="WP_145342726.1">
    <property type="nucleotide sequence ID" value="NZ_SMLY01000081.1"/>
</dbReference>
<evidence type="ECO:0000313" key="4">
    <source>
        <dbReference type="Proteomes" id="UP000320593"/>
    </source>
</evidence>
<reference evidence="3 4" key="1">
    <citation type="submission" date="2019-07" db="EMBL/GenBank/DDBJ databases">
        <title>Genomic Encyclopedia of Archaeal and Bacterial Type Strains, Phase II (KMG-II): from individual species to whole genera.</title>
        <authorList>
            <person name="Goeker M."/>
        </authorList>
    </citation>
    <scope>NUCLEOTIDE SEQUENCE [LARGE SCALE GENOMIC DNA]</scope>
    <source>
        <strain evidence="3 4">ATCC BAA-252</strain>
    </source>
</reference>
<dbReference type="GO" id="GO:0005886">
    <property type="term" value="C:plasma membrane"/>
    <property type="evidence" value="ECO:0007669"/>
    <property type="project" value="TreeGrafter"/>
</dbReference>
<keyword evidence="2" id="KW-1133">Transmembrane helix</keyword>
<dbReference type="GO" id="GO:0004713">
    <property type="term" value="F:protein tyrosine kinase activity"/>
    <property type="evidence" value="ECO:0007669"/>
    <property type="project" value="TreeGrafter"/>
</dbReference>